<comment type="caution">
    <text evidence="10">The sequence shown here is derived from an EMBL/GenBank/DDBJ whole genome shotgun (WGS) entry which is preliminary data.</text>
</comment>
<dbReference type="InterPro" id="IPR000209">
    <property type="entry name" value="Peptidase_S8/S53_dom"/>
</dbReference>
<dbReference type="Gene3D" id="3.40.50.200">
    <property type="entry name" value="Peptidase S8/S53 domain"/>
    <property type="match status" value="1"/>
</dbReference>
<dbReference type="PANTHER" id="PTHR43806:SF11">
    <property type="entry name" value="CEREVISIN-RELATED"/>
    <property type="match status" value="1"/>
</dbReference>
<dbReference type="RefSeq" id="WP_213004487.1">
    <property type="nucleotide sequence ID" value="NZ_BOQN01000003.1"/>
</dbReference>
<keyword evidence="3 5" id="KW-0378">Hydrolase</keyword>
<evidence type="ECO:0000256" key="3">
    <source>
        <dbReference type="ARBA" id="ARBA00022801"/>
    </source>
</evidence>
<dbReference type="Gene3D" id="2.60.40.10">
    <property type="entry name" value="Immunoglobulins"/>
    <property type="match status" value="4"/>
</dbReference>
<comment type="similarity">
    <text evidence="1 5">Belongs to the peptidase S8 family.</text>
</comment>
<evidence type="ECO:0000259" key="7">
    <source>
        <dbReference type="Pfam" id="PF00082"/>
    </source>
</evidence>
<keyword evidence="6" id="KW-0732">Signal</keyword>
<dbReference type="InterPro" id="IPR023828">
    <property type="entry name" value="Peptidase_S8_Ser-AS"/>
</dbReference>
<dbReference type="EMBL" id="BOQN01000003">
    <property type="protein sequence ID" value="GIM88505.1"/>
    <property type="molecule type" value="Genomic_DNA"/>
</dbReference>
<feature type="active site" description="Charge relay system" evidence="5">
    <location>
        <position position="147"/>
    </location>
</feature>
<feature type="domain" description="Ig-like" evidence="8">
    <location>
        <begin position="690"/>
        <end position="756"/>
    </location>
</feature>
<evidence type="ECO:0000256" key="2">
    <source>
        <dbReference type="ARBA" id="ARBA00022670"/>
    </source>
</evidence>
<feature type="signal peptide" evidence="6">
    <location>
        <begin position="1"/>
        <end position="30"/>
    </location>
</feature>
<evidence type="ECO:0000256" key="4">
    <source>
        <dbReference type="ARBA" id="ARBA00022825"/>
    </source>
</evidence>
<name>A0A919W1I5_9ACTN</name>
<gene>
    <name evidence="10" type="ORF">Ato02nite_002980</name>
</gene>
<dbReference type="Pfam" id="PF17957">
    <property type="entry name" value="Big_7"/>
    <property type="match status" value="2"/>
</dbReference>
<feature type="domain" description="Peptidase S8/S53" evidence="7">
    <location>
        <begin position="138"/>
        <end position="371"/>
    </location>
</feature>
<dbReference type="GO" id="GO:0005975">
    <property type="term" value="P:carbohydrate metabolic process"/>
    <property type="evidence" value="ECO:0007669"/>
    <property type="project" value="UniProtKB-ARBA"/>
</dbReference>
<dbReference type="Proteomes" id="UP000677082">
    <property type="component" value="Unassembled WGS sequence"/>
</dbReference>
<dbReference type="PANTHER" id="PTHR43806">
    <property type="entry name" value="PEPTIDASE S8"/>
    <property type="match status" value="1"/>
</dbReference>
<dbReference type="InterPro" id="IPR050131">
    <property type="entry name" value="Peptidase_S8_subtilisin-like"/>
</dbReference>
<evidence type="ECO:0000259" key="9">
    <source>
        <dbReference type="Pfam" id="PF22148"/>
    </source>
</evidence>
<dbReference type="GO" id="GO:0006508">
    <property type="term" value="P:proteolysis"/>
    <property type="evidence" value="ECO:0007669"/>
    <property type="project" value="UniProtKB-KW"/>
</dbReference>
<dbReference type="AlphaFoldDB" id="A0A919W1I5"/>
<dbReference type="PROSITE" id="PS51892">
    <property type="entry name" value="SUBTILASE"/>
    <property type="match status" value="1"/>
</dbReference>
<evidence type="ECO:0000259" key="8">
    <source>
        <dbReference type="Pfam" id="PF12245"/>
    </source>
</evidence>
<dbReference type="Pfam" id="PF22148">
    <property type="entry name" value="Fervidolysin_NPro-like"/>
    <property type="match status" value="1"/>
</dbReference>
<evidence type="ECO:0000256" key="5">
    <source>
        <dbReference type="PROSITE-ProRule" id="PRU01240"/>
    </source>
</evidence>
<dbReference type="Pfam" id="PF00082">
    <property type="entry name" value="Peptidase_S8"/>
    <property type="match status" value="1"/>
</dbReference>
<dbReference type="InterPro" id="IPR013783">
    <property type="entry name" value="Ig-like_fold"/>
</dbReference>
<dbReference type="InterPro" id="IPR015500">
    <property type="entry name" value="Peptidase_S8_subtilisin-rel"/>
</dbReference>
<dbReference type="GO" id="GO:0004252">
    <property type="term" value="F:serine-type endopeptidase activity"/>
    <property type="evidence" value="ECO:0007669"/>
    <property type="project" value="UniProtKB-UniRule"/>
</dbReference>
<dbReference type="InterPro" id="IPR036852">
    <property type="entry name" value="Peptidase_S8/S53_dom_sf"/>
</dbReference>
<dbReference type="PROSITE" id="PS00138">
    <property type="entry name" value="SUBTILASE_SER"/>
    <property type="match status" value="1"/>
</dbReference>
<evidence type="ECO:0000313" key="10">
    <source>
        <dbReference type="EMBL" id="GIM88505.1"/>
    </source>
</evidence>
<accession>A0A919W1I5</accession>
<dbReference type="SUPFAM" id="SSF52743">
    <property type="entry name" value="Subtilisin-like"/>
    <property type="match status" value="1"/>
</dbReference>
<proteinExistence type="inferred from homology"/>
<evidence type="ECO:0000256" key="6">
    <source>
        <dbReference type="SAM" id="SignalP"/>
    </source>
</evidence>
<feature type="chain" id="PRO_5038057474" evidence="6">
    <location>
        <begin position="31"/>
        <end position="930"/>
    </location>
</feature>
<feature type="domain" description="Fervidolysin-like N-terminal prodomain" evidence="9">
    <location>
        <begin position="35"/>
        <end position="103"/>
    </location>
</feature>
<dbReference type="InterPro" id="IPR054399">
    <property type="entry name" value="Fervidolysin-like_N_prodom"/>
</dbReference>
<evidence type="ECO:0000256" key="1">
    <source>
        <dbReference type="ARBA" id="ARBA00011073"/>
    </source>
</evidence>
<evidence type="ECO:0000313" key="11">
    <source>
        <dbReference type="Proteomes" id="UP000677082"/>
    </source>
</evidence>
<keyword evidence="4 5" id="KW-0720">Serine protease</keyword>
<sequence>MRYRLPAATAAVIAAASLGVSAAAATPVFAATKTPTELIVGLRSASTVATTVRKLDADPDVTVLSSDASAELSAVTVAVPAADRADAVATLKADPNVAYVETNAVAKADAVTPDDTLFSRQWGLTTAKAPAAWDVTTGDSVVVAVVDTGVNEVSEIAGRVLPGYDFVNDDSGPSDDAGHGTAVATVAAAAANNGSGMVGVCWECRILPVKVLGADGTGTYDNIAKGIMYAADNGADVINLSLGGAESSQLLDSAVQYAYAHNVVVVASAGNDGKVTRTYPAASIPAIAVAGSTQTDTKYSWTNYNSPADPWVDLAAPGSNIAQAAGGGNFTMFEGTSSSAPLVAGAAALVLSAEPDATADQVRDALENSADGVGTWVARGRLDIAGAVQRISATPDLAISDITVSPASPARGKILVTPTVASAAGPVKSVRMVVTPPNGRTVAFSAAKAPWSMSYNSAGVTGAVGIAITATDTAGNTTTATTVLNVDNTAPSAAATIPSFVTGTTAIALDNPADDLAQMDVYVKNVKVGSVTSAPWTYDWDTSGLSGTMAVKVVVTDLAGNTAGTTKNVGVDNAGPKLTWSSPTVVAKTALRGTVDIKAAATDTAGVASVEVLDAEGNVLGTDTTTPYVIPVDGSAFNGSSTLTLRGTDKLGQITTIDRTLVFDNTAPVVGDVTASAVRGAITITPDVTDETGLKTVKMALTLPSGKVVTVSGAATAPYAARWTSTGITGDVSAAVTATDYAGNATTTTSTFRVDNTAPSAVWTLPTAYVKGTVAIALTNPADDIATMDLLVKGKPVAQITSAPWSIDWDTTGLAGAYAVAVRTTDTAGNTLTVSKTVNVDYAGPRVTVSTIKFAASAGTQIKVAVTDPAGVESLELLDATGQSLATSTTSPYTLAVDTSAMSKGAVTWTLKATDKLGNVSTTTKAFTIS</sequence>
<dbReference type="InterPro" id="IPR022038">
    <property type="entry name" value="Ig-like_bact"/>
</dbReference>
<keyword evidence="11" id="KW-1185">Reference proteome</keyword>
<reference evidence="10 11" key="1">
    <citation type="submission" date="2021-03" db="EMBL/GenBank/DDBJ databases">
        <title>Whole genome shotgun sequence of Actinoplanes toevensis NBRC 105298.</title>
        <authorList>
            <person name="Komaki H."/>
            <person name="Tamura T."/>
        </authorList>
    </citation>
    <scope>NUCLEOTIDE SEQUENCE [LARGE SCALE GENOMIC DNA]</scope>
    <source>
        <strain evidence="10 11">NBRC 105298</strain>
    </source>
</reference>
<dbReference type="Pfam" id="PF12245">
    <property type="entry name" value="Big_3_2"/>
    <property type="match status" value="1"/>
</dbReference>
<keyword evidence="2 5" id="KW-0645">Protease</keyword>
<feature type="active site" description="Charge relay system" evidence="5">
    <location>
        <position position="179"/>
    </location>
</feature>
<dbReference type="PRINTS" id="PR00723">
    <property type="entry name" value="SUBTILISIN"/>
</dbReference>
<protein>
    <submittedName>
        <fullName evidence="10">Uncharacterized protein</fullName>
    </submittedName>
</protein>
<feature type="active site" description="Charge relay system" evidence="5">
    <location>
        <position position="337"/>
    </location>
</feature>
<organism evidence="10 11">
    <name type="scientific">Paractinoplanes toevensis</name>
    <dbReference type="NCBI Taxonomy" id="571911"/>
    <lineage>
        <taxon>Bacteria</taxon>
        <taxon>Bacillati</taxon>
        <taxon>Actinomycetota</taxon>
        <taxon>Actinomycetes</taxon>
        <taxon>Micromonosporales</taxon>
        <taxon>Micromonosporaceae</taxon>
        <taxon>Paractinoplanes</taxon>
    </lineage>
</organism>